<dbReference type="Proteomes" id="UP000829817">
    <property type="component" value="Chromosome"/>
</dbReference>
<dbReference type="PANTHER" id="PTHR40590:SF1">
    <property type="entry name" value="CYTOPLASMIC PROTEIN"/>
    <property type="match status" value="1"/>
</dbReference>
<dbReference type="CDD" id="cd14789">
    <property type="entry name" value="Tiki"/>
    <property type="match status" value="1"/>
</dbReference>
<dbReference type="InterPro" id="IPR002816">
    <property type="entry name" value="TraB/PrgY/GumN_fam"/>
</dbReference>
<dbReference type="Pfam" id="PF01963">
    <property type="entry name" value="TraB_PrgY_gumN"/>
    <property type="match status" value="1"/>
</dbReference>
<accession>A0ABY4DT22</accession>
<dbReference type="RefSeq" id="WP_244784817.1">
    <property type="nucleotide sequence ID" value="NZ_CP091508.1"/>
</dbReference>
<name>A0ABY4DT22_9NEIS</name>
<sequence length="339" mass="38321">MNFVNRFQTASSVFVRPSECEFGKAMPKYLLFLLTLLATAVSFARGAPEADTFLWKVSKSGRPDAYLLGTVHVGKVGSRLGALPQQALDKVAQVVVESNADELAQPRHAAEAARMMQLMSDKRTLNQSLGRARVWALSRMAAQGHDPIDISGSRHDKPWVVWAMLQTAYSPKGYSYQYGVDNLLIEAAQKQQKPVIALERSEPLHYFNAIPENTVKRSLDMLIRHHRAVLSEQKKLVEDYQAGRAGALWQEISNPQTQLKYQPKQDHAYWHDFMYQKLLIERNQQWLPRLIEILPQKPTLVAVGAAHLFGEQGLILRLRQVGYQVTPVLPESVRTSLEN</sequence>
<dbReference type="EMBL" id="CP091508">
    <property type="protein sequence ID" value="UOO81568.1"/>
    <property type="molecule type" value="Genomic_DNA"/>
</dbReference>
<gene>
    <name evidence="1" type="ORF">LVJ83_11635</name>
</gene>
<protein>
    <submittedName>
        <fullName evidence="1">TraB/GumN family protein</fullName>
    </submittedName>
</protein>
<keyword evidence="2" id="KW-1185">Reference proteome</keyword>
<dbReference type="PANTHER" id="PTHR40590">
    <property type="entry name" value="CYTOPLASMIC PROTEIN-RELATED"/>
    <property type="match status" value="1"/>
</dbReference>
<dbReference type="InterPro" id="IPR047111">
    <property type="entry name" value="YbaP-like"/>
</dbReference>
<evidence type="ECO:0000313" key="1">
    <source>
        <dbReference type="EMBL" id="UOO81568.1"/>
    </source>
</evidence>
<proteinExistence type="predicted"/>
<organism evidence="1 2">
    <name type="scientific">Uruburuella testudinis</name>
    <dbReference type="NCBI Taxonomy" id="1282863"/>
    <lineage>
        <taxon>Bacteria</taxon>
        <taxon>Pseudomonadati</taxon>
        <taxon>Pseudomonadota</taxon>
        <taxon>Betaproteobacteria</taxon>
        <taxon>Neisseriales</taxon>
        <taxon>Neisseriaceae</taxon>
        <taxon>Uruburuella</taxon>
    </lineage>
</organism>
<reference evidence="1 2" key="1">
    <citation type="journal article" date="2022" name="Res Sq">
        <title>Evolution of multicellular longitudinally dividing oral cavity symbionts (Neisseriaceae).</title>
        <authorList>
            <person name="Nyongesa S."/>
            <person name="Weber P."/>
            <person name="Bernet E."/>
            <person name="Pullido F."/>
            <person name="Nieckarz M."/>
            <person name="Delaby M."/>
            <person name="Nieves C."/>
            <person name="Viehboeck T."/>
            <person name="Krause N."/>
            <person name="Rivera-Millot A."/>
            <person name="Nakamura A."/>
            <person name="Vischer N."/>
            <person name="VanNieuwenhze M."/>
            <person name="Brun Y."/>
            <person name="Cava F."/>
            <person name="Bulgheresi S."/>
            <person name="Veyrier F."/>
        </authorList>
    </citation>
    <scope>NUCLEOTIDE SEQUENCE [LARGE SCALE GENOMIC DNA]</scope>
    <source>
        <strain evidence="1 2">CCUG 63373m</strain>
    </source>
</reference>
<evidence type="ECO:0000313" key="2">
    <source>
        <dbReference type="Proteomes" id="UP000829817"/>
    </source>
</evidence>